<reference evidence="17 18" key="1">
    <citation type="submission" date="2020-08" db="EMBL/GenBank/DDBJ databases">
        <authorList>
            <person name="Criscuolo A."/>
        </authorList>
    </citation>
    <scope>NUCLEOTIDE SEQUENCE [LARGE SCALE GENOMIC DNA]</scope>
    <source>
        <strain evidence="17">CIP111764</strain>
    </source>
</reference>
<dbReference type="GO" id="GO:0015344">
    <property type="term" value="F:siderophore uptake transmembrane transporter activity"/>
    <property type="evidence" value="ECO:0007669"/>
    <property type="project" value="TreeGrafter"/>
</dbReference>
<dbReference type="EMBL" id="CAJFCI010000012">
    <property type="protein sequence ID" value="CAD5105829.1"/>
    <property type="molecule type" value="Genomic_DNA"/>
</dbReference>
<name>A0A7U7EIX3_9GAMM</name>
<proteinExistence type="inferred from homology"/>
<dbReference type="AlphaFoldDB" id="A0A7U7EIX3"/>
<evidence type="ECO:0000256" key="10">
    <source>
        <dbReference type="ARBA" id="ARBA00023077"/>
    </source>
</evidence>
<evidence type="ECO:0000256" key="2">
    <source>
        <dbReference type="ARBA" id="ARBA00009810"/>
    </source>
</evidence>
<dbReference type="PROSITE" id="PS52016">
    <property type="entry name" value="TONB_DEPENDENT_REC_3"/>
    <property type="match status" value="1"/>
</dbReference>
<evidence type="ECO:0000256" key="5">
    <source>
        <dbReference type="ARBA" id="ARBA00022496"/>
    </source>
</evidence>
<keyword evidence="12 17" id="KW-0675">Receptor</keyword>
<comment type="similarity">
    <text evidence="2 14 15">Belongs to the TonB-dependent receptor family.</text>
</comment>
<dbReference type="GO" id="GO:0015891">
    <property type="term" value="P:siderophore transport"/>
    <property type="evidence" value="ECO:0007669"/>
    <property type="project" value="InterPro"/>
</dbReference>
<dbReference type="InterPro" id="IPR012910">
    <property type="entry name" value="Plug_dom"/>
</dbReference>
<dbReference type="Pfam" id="PF00593">
    <property type="entry name" value="TonB_dep_Rec_b-barrel"/>
    <property type="match status" value="1"/>
</dbReference>
<evidence type="ECO:0000256" key="7">
    <source>
        <dbReference type="ARBA" id="ARBA00022729"/>
    </source>
</evidence>
<evidence type="ECO:0000256" key="15">
    <source>
        <dbReference type="RuleBase" id="RU003357"/>
    </source>
</evidence>
<dbReference type="Proteomes" id="UP000583387">
    <property type="component" value="Unassembled WGS sequence"/>
</dbReference>
<dbReference type="InterPro" id="IPR000531">
    <property type="entry name" value="Beta-barrel_TonB"/>
</dbReference>
<evidence type="ECO:0000256" key="9">
    <source>
        <dbReference type="ARBA" id="ARBA00023065"/>
    </source>
</evidence>
<dbReference type="GO" id="GO:0009279">
    <property type="term" value="C:cell outer membrane"/>
    <property type="evidence" value="ECO:0007669"/>
    <property type="project" value="UniProtKB-SubCell"/>
</dbReference>
<dbReference type="InterPro" id="IPR011662">
    <property type="entry name" value="Secretin/TonB_short_N"/>
</dbReference>
<evidence type="ECO:0000256" key="1">
    <source>
        <dbReference type="ARBA" id="ARBA00004571"/>
    </source>
</evidence>
<keyword evidence="13 14" id="KW-0998">Cell outer membrane</keyword>
<keyword evidence="4 14" id="KW-1134">Transmembrane beta strand</keyword>
<dbReference type="CDD" id="cd01347">
    <property type="entry name" value="ligand_gated_channel"/>
    <property type="match status" value="1"/>
</dbReference>
<evidence type="ECO:0000256" key="3">
    <source>
        <dbReference type="ARBA" id="ARBA00022448"/>
    </source>
</evidence>
<keyword evidence="11 14" id="KW-0472">Membrane</keyword>
<evidence type="ECO:0000256" key="11">
    <source>
        <dbReference type="ARBA" id="ARBA00023136"/>
    </source>
</evidence>
<evidence type="ECO:0000256" key="4">
    <source>
        <dbReference type="ARBA" id="ARBA00022452"/>
    </source>
</evidence>
<evidence type="ECO:0000256" key="6">
    <source>
        <dbReference type="ARBA" id="ARBA00022692"/>
    </source>
</evidence>
<dbReference type="PANTHER" id="PTHR32552:SF68">
    <property type="entry name" value="FERRICHROME OUTER MEMBRANE TRANSPORTER_PHAGE RECEPTOR"/>
    <property type="match status" value="1"/>
</dbReference>
<keyword evidence="8" id="KW-0408">Iron</keyword>
<keyword evidence="9" id="KW-0406">Ion transport</keyword>
<evidence type="ECO:0000313" key="17">
    <source>
        <dbReference type="EMBL" id="CAD5105829.1"/>
    </source>
</evidence>
<evidence type="ECO:0000256" key="13">
    <source>
        <dbReference type="ARBA" id="ARBA00023237"/>
    </source>
</evidence>
<keyword evidence="18" id="KW-1185">Reference proteome</keyword>
<evidence type="ECO:0000256" key="12">
    <source>
        <dbReference type="ARBA" id="ARBA00023170"/>
    </source>
</evidence>
<keyword evidence="7" id="KW-0732">Signal</keyword>
<dbReference type="GO" id="GO:0038023">
    <property type="term" value="F:signaling receptor activity"/>
    <property type="evidence" value="ECO:0007669"/>
    <property type="project" value="InterPro"/>
</dbReference>
<dbReference type="InterPro" id="IPR039426">
    <property type="entry name" value="TonB-dep_rcpt-like"/>
</dbReference>
<dbReference type="Gene3D" id="3.55.50.30">
    <property type="match status" value="1"/>
</dbReference>
<dbReference type="Pfam" id="PF07660">
    <property type="entry name" value="STN"/>
    <property type="match status" value="1"/>
</dbReference>
<evidence type="ECO:0000256" key="8">
    <source>
        <dbReference type="ARBA" id="ARBA00023004"/>
    </source>
</evidence>
<accession>A0A7U7EIX3</accession>
<sequence length="831" mass="91853">MKRHSQPRICHANEKENRMPRFIPSVAPLVRAVHLALFALPLAPLALVPVQAVAQEQAATEYRIAPGPLGAALSQFATAAGVTLSFAAEQTHGLQSPGLNGAFSVEEGLHRLLAGSGLQAQRQSNGGYVLVKTGEAVQLSPLSISGSVLVTAGDGPDIGYQASRSRTASKTATPLAETPRSISVVTRQRMEDQRSQTLTDVLGYVPGIFAPPFAAGDGLAGDLFYIRGFLATDFGYGLLRDGLRVQGNRYDTTSEPYGLERTEVFRGPTSILYGENAPGGLVNLVSKRPTAFSRGEVQLGYGSHNRRQLTLDISGPLSDDGNVLGRLVLLGRNADSQVEEVPDDRLYLAPSLTFNLGEATALTLLSSYQRDRTMMTLGYPAAGTLLDNPNGKFDRDDFLGNPYWDDFEREVWTLGYEFSHQLNDTWQFRQNSRYLQSRINRQETWPGNLNDRGFGTTLTNTAYDRDNKSITYSLDNQLEGHFDHGGFEHTLLLGAGVDRTSFNQDWDAGFGGVIDAFDPVYPPVKPTMLVHVQNSQLDQRMYGLYSQLQTRYDHWIFLLGGRQDSVNSQYRNRAGTTNGASDLDYWDHDFTWQVGLMYRFDNGLTPYLSYATGFVPVQQTTSASGPLDPIKSEQYEVGVKYEPKGWNTSFTASLYDLRKQDDVIFDTVLNDNRQVGESRSKGVELEATSDLSENLNLTAAYTYTDARVTRDNQTSLIEGHQMTGVPRNQASIWANYRFLDGLLRGLRLGGGVRHFDSTFAYTNPTTLYGKLDTGDVTLVDAAIGYALDDHWSVDLNVKNLFDQEYVSGCNNAGRCYWGEERTVLGSVSLRW</sequence>
<keyword evidence="3 14" id="KW-0813">Transport</keyword>
<dbReference type="InterPro" id="IPR037066">
    <property type="entry name" value="Plug_dom_sf"/>
</dbReference>
<evidence type="ECO:0000313" key="18">
    <source>
        <dbReference type="Proteomes" id="UP000583387"/>
    </source>
</evidence>
<keyword evidence="10 15" id="KW-0798">TonB box</keyword>
<comment type="subcellular location">
    <subcellularLocation>
        <location evidence="1 14">Cell outer membrane</location>
        <topology evidence="1 14">Multi-pass membrane protein</topology>
    </subcellularLocation>
</comment>
<dbReference type="NCBIfam" id="TIGR01783">
    <property type="entry name" value="TonB-siderophor"/>
    <property type="match status" value="1"/>
</dbReference>
<keyword evidence="5" id="KW-0410">Iron transport</keyword>
<comment type="caution">
    <text evidence="17">The sequence shown here is derived from an EMBL/GenBank/DDBJ whole genome shotgun (WGS) entry which is preliminary data.</text>
</comment>
<evidence type="ECO:0000259" key="16">
    <source>
        <dbReference type="SMART" id="SM00965"/>
    </source>
</evidence>
<dbReference type="InterPro" id="IPR036942">
    <property type="entry name" value="Beta-barrel_TonB_sf"/>
</dbReference>
<dbReference type="SUPFAM" id="SSF56935">
    <property type="entry name" value="Porins"/>
    <property type="match status" value="1"/>
</dbReference>
<feature type="domain" description="Secretin/TonB short N-terminal" evidence="16">
    <location>
        <begin position="82"/>
        <end position="133"/>
    </location>
</feature>
<dbReference type="Gene3D" id="2.170.130.10">
    <property type="entry name" value="TonB-dependent receptor, plug domain"/>
    <property type="match status" value="1"/>
</dbReference>
<organism evidence="17 18">
    <name type="scientific">Zestomonas carbonaria</name>
    <dbReference type="NCBI Taxonomy" id="2762745"/>
    <lineage>
        <taxon>Bacteria</taxon>
        <taxon>Pseudomonadati</taxon>
        <taxon>Pseudomonadota</taxon>
        <taxon>Gammaproteobacteria</taxon>
        <taxon>Pseudomonadales</taxon>
        <taxon>Pseudomonadaceae</taxon>
        <taxon>Zestomonas</taxon>
    </lineage>
</organism>
<gene>
    <name evidence="17" type="primary">fhuA_1</name>
    <name evidence="17" type="ORF">PSEWESI4_00086</name>
</gene>
<evidence type="ECO:0000256" key="14">
    <source>
        <dbReference type="PROSITE-ProRule" id="PRU01360"/>
    </source>
</evidence>
<protein>
    <submittedName>
        <fullName evidence="17">Ferrichrome outer membrane transporter/phage receptor</fullName>
    </submittedName>
</protein>
<dbReference type="FunFam" id="2.170.130.10:FF:000001">
    <property type="entry name" value="Catecholate siderophore TonB-dependent receptor"/>
    <property type="match status" value="1"/>
</dbReference>
<dbReference type="SMART" id="SM00965">
    <property type="entry name" value="STN"/>
    <property type="match status" value="1"/>
</dbReference>
<dbReference type="Pfam" id="PF07715">
    <property type="entry name" value="Plug"/>
    <property type="match status" value="1"/>
</dbReference>
<keyword evidence="6 14" id="KW-0812">Transmembrane</keyword>
<dbReference type="Gene3D" id="2.40.170.20">
    <property type="entry name" value="TonB-dependent receptor, beta-barrel domain"/>
    <property type="match status" value="1"/>
</dbReference>
<dbReference type="PANTHER" id="PTHR32552">
    <property type="entry name" value="FERRICHROME IRON RECEPTOR-RELATED"/>
    <property type="match status" value="1"/>
</dbReference>
<dbReference type="InterPro" id="IPR010105">
    <property type="entry name" value="TonB_sidphr_rcpt"/>
</dbReference>